<proteinExistence type="predicted"/>
<dbReference type="EMBL" id="LAZR01047902">
    <property type="protein sequence ID" value="KKK93135.1"/>
    <property type="molecule type" value="Genomic_DNA"/>
</dbReference>
<reference evidence="1" key="1">
    <citation type="journal article" date="2015" name="Nature">
        <title>Complex archaea that bridge the gap between prokaryotes and eukaryotes.</title>
        <authorList>
            <person name="Spang A."/>
            <person name="Saw J.H."/>
            <person name="Jorgensen S.L."/>
            <person name="Zaremba-Niedzwiedzka K."/>
            <person name="Martijn J."/>
            <person name="Lind A.E."/>
            <person name="van Eijk R."/>
            <person name="Schleper C."/>
            <person name="Guy L."/>
            <person name="Ettema T.J."/>
        </authorList>
    </citation>
    <scope>NUCLEOTIDE SEQUENCE</scope>
</reference>
<dbReference type="AlphaFoldDB" id="A0A0F9A4P7"/>
<comment type="caution">
    <text evidence="1">The sequence shown here is derived from an EMBL/GenBank/DDBJ whole genome shotgun (WGS) entry which is preliminary data.</text>
</comment>
<evidence type="ECO:0000313" key="1">
    <source>
        <dbReference type="EMBL" id="KKK93135.1"/>
    </source>
</evidence>
<gene>
    <name evidence="1" type="ORF">LCGC14_2695890</name>
</gene>
<sequence length="70" mass="7819">MGTEVKTHTKCDRCGEEDTRDGAEGSLPPVGWAEADLTYRLKGSGWTHNARYRACLCPKCADAVWRFTQN</sequence>
<protein>
    <submittedName>
        <fullName evidence="1">Uncharacterized protein</fullName>
    </submittedName>
</protein>
<name>A0A0F9A4P7_9ZZZZ</name>
<organism evidence="1">
    <name type="scientific">marine sediment metagenome</name>
    <dbReference type="NCBI Taxonomy" id="412755"/>
    <lineage>
        <taxon>unclassified sequences</taxon>
        <taxon>metagenomes</taxon>
        <taxon>ecological metagenomes</taxon>
    </lineage>
</organism>
<accession>A0A0F9A4P7</accession>